<evidence type="ECO:0000313" key="3">
    <source>
        <dbReference type="Proteomes" id="UP001562457"/>
    </source>
</evidence>
<organism evidence="2 3">
    <name type="scientific">Helicobacter trogontum</name>
    <dbReference type="NCBI Taxonomy" id="50960"/>
    <lineage>
        <taxon>Bacteria</taxon>
        <taxon>Pseudomonadati</taxon>
        <taxon>Campylobacterota</taxon>
        <taxon>Epsilonproteobacteria</taxon>
        <taxon>Campylobacterales</taxon>
        <taxon>Helicobacteraceae</taxon>
        <taxon>Helicobacter</taxon>
    </lineage>
</organism>
<dbReference type="SUPFAM" id="SSF53955">
    <property type="entry name" value="Lysozyme-like"/>
    <property type="match status" value="1"/>
</dbReference>
<dbReference type="RefSeq" id="WP_369607673.1">
    <property type="nucleotide sequence ID" value="NZ_BAAFHN010000048.1"/>
</dbReference>
<evidence type="ECO:0000256" key="1">
    <source>
        <dbReference type="SAM" id="Coils"/>
    </source>
</evidence>
<reference evidence="2 3" key="1">
    <citation type="submission" date="2024-06" db="EMBL/GenBank/DDBJ databases">
        <title>Draft genome sequence of Helicobacter trogontum NHP16-4001.</title>
        <authorList>
            <person name="Rimbara E."/>
            <person name="Suzuki M."/>
        </authorList>
    </citation>
    <scope>NUCLEOTIDE SEQUENCE [LARGE SCALE GENOMIC DNA]</scope>
    <source>
        <strain evidence="2 3">NHP16-4001</strain>
    </source>
</reference>
<dbReference type="Gene3D" id="1.10.530.10">
    <property type="match status" value="1"/>
</dbReference>
<keyword evidence="1" id="KW-0175">Coiled coil</keyword>
<sequence>MLQAQRNQYNEVNTKVQKLKDMVNALNKLHTGNEPMFVHYNLDTRARLEHFFAQCYVEVGGSAFRLEEGLSYSIMGLIHTFSYYHSIFKETFKPKYDIQYTANKEKIKEALDDGRATKPSDYAMKDILSKAPSNAIQAIKDLVQDYINFCLNLLPKTNGAIEQKANTTEIEKRLGIESKKKFDSKKAYSPIELIESFKEYQSYLTIQLAFRHSAISLAQGTNYEIPYSTESHKAFILIAQAMANHIVGKRANKNANPIEIANKVYSSDGKNNRNNPYDITKANQEQDGYRFRGRGIKQLTHRYNYADFQSYYNKHYPNDTKDFLNNEEHRKALLDNGKIALLSAVWFWNDKKCYKIADKQTSNNANEIVKQITKKVNGGYNGLDKRTKQYARIKNTNIFKDF</sequence>
<accession>A0ABQ0D5H7</accession>
<dbReference type="EMBL" id="BAAFHN010000048">
    <property type="protein sequence ID" value="GAB0173611.1"/>
    <property type="molecule type" value="Genomic_DNA"/>
</dbReference>
<feature type="coiled-coil region" evidence="1">
    <location>
        <begin position="2"/>
        <end position="29"/>
    </location>
</feature>
<proteinExistence type="predicted"/>
<gene>
    <name evidence="2" type="ORF">NHP164001_16320</name>
</gene>
<protein>
    <recommendedName>
        <fullName evidence="4">Glycoside hydrolase family 19 catalytic domain-containing protein</fullName>
    </recommendedName>
</protein>
<name>A0ABQ0D5H7_9HELI</name>
<keyword evidence="3" id="KW-1185">Reference proteome</keyword>
<comment type="caution">
    <text evidence="2">The sequence shown here is derived from an EMBL/GenBank/DDBJ whole genome shotgun (WGS) entry which is preliminary data.</text>
</comment>
<dbReference type="InterPro" id="IPR023346">
    <property type="entry name" value="Lysozyme-like_dom_sf"/>
</dbReference>
<evidence type="ECO:0008006" key="4">
    <source>
        <dbReference type="Google" id="ProtNLM"/>
    </source>
</evidence>
<dbReference type="Proteomes" id="UP001562457">
    <property type="component" value="Unassembled WGS sequence"/>
</dbReference>
<evidence type="ECO:0000313" key="2">
    <source>
        <dbReference type="EMBL" id="GAB0173611.1"/>
    </source>
</evidence>